<organism evidence="1 2">
    <name type="scientific">Microbispora amethystogenes</name>
    <dbReference type="NCBI Taxonomy" id="1427754"/>
    <lineage>
        <taxon>Bacteria</taxon>
        <taxon>Bacillati</taxon>
        <taxon>Actinomycetota</taxon>
        <taxon>Actinomycetes</taxon>
        <taxon>Streptosporangiales</taxon>
        <taxon>Streptosporangiaceae</taxon>
        <taxon>Microbispora</taxon>
    </lineage>
</organism>
<evidence type="ECO:0000313" key="1">
    <source>
        <dbReference type="EMBL" id="GIH33816.1"/>
    </source>
</evidence>
<proteinExistence type="predicted"/>
<dbReference type="Proteomes" id="UP000651728">
    <property type="component" value="Unassembled WGS sequence"/>
</dbReference>
<accession>A0ABQ4FG82</accession>
<keyword evidence="2" id="KW-1185">Reference proteome</keyword>
<protein>
    <submittedName>
        <fullName evidence="1">Uncharacterized protein</fullName>
    </submittedName>
</protein>
<dbReference type="RefSeq" id="WP_204286748.1">
    <property type="nucleotide sequence ID" value="NZ_BAABEJ010000015.1"/>
</dbReference>
<comment type="caution">
    <text evidence="1">The sequence shown here is derived from an EMBL/GenBank/DDBJ whole genome shotgun (WGS) entry which is preliminary data.</text>
</comment>
<reference evidence="1 2" key="1">
    <citation type="submission" date="2021-01" db="EMBL/GenBank/DDBJ databases">
        <title>Whole genome shotgun sequence of Microbispora amethystogenes NBRC 101907.</title>
        <authorList>
            <person name="Komaki H."/>
            <person name="Tamura T."/>
        </authorList>
    </citation>
    <scope>NUCLEOTIDE SEQUENCE [LARGE SCALE GENOMIC DNA]</scope>
    <source>
        <strain evidence="1 2">NBRC 101907</strain>
    </source>
</reference>
<evidence type="ECO:0000313" key="2">
    <source>
        <dbReference type="Proteomes" id="UP000651728"/>
    </source>
</evidence>
<dbReference type="EMBL" id="BOOB01000028">
    <property type="protein sequence ID" value="GIH33816.1"/>
    <property type="molecule type" value="Genomic_DNA"/>
</dbReference>
<gene>
    <name evidence="1" type="ORF">Mam01_39800</name>
</gene>
<name>A0ABQ4FG82_9ACTN</name>
<sequence length="362" mass="40172">MAQASELNVTWEWVAAPGVMAPELRETWARIQISIGDDWITLVQDHASGASRRSIYAPLYPLAEWIAYNWWFLKADSRPVSYYNVSRGRGPKQHRDVLRSLYQRHGLRSSGDGFLWPDLLIIPEGRETRLIWSRDRTSSREYPTRFISQGEAQVEAASVGEKLAFVVAGVIERLEGHGVHGTPLATEWQTIQAADEEEIEFCLAAARLGLDPYCDAREFEPEILRAAQKLRSGSVPFDLAESRRPPGVASQDASVGDDCRSSMAFTVSAAVARRNGGSAEVALAEELPWLTWLPDTERRACIRELLGHLVTEAETGEVLPFARALTAWHSTAVVRCDPELARELQGPFPGDGLEVSRPLPGT</sequence>